<gene>
    <name evidence="2" type="ORF">FNW12_01785</name>
</gene>
<sequence length="370" mass="43492">MLLLFFVILIENRYMEAYDTIVSLIPLLTISQKQRLIEELKKEKIVIHKNELTHCPHCDSVNLIKHSFFNERQRFKCKDCERTFTKTTGTALHGINKQNDFLRYFTSMMEDGFRPLKKMCKEFKISKQTAFDWRQKSMITLEHSKANFEGITEIDDLWFRYNLKGRQGLVNGRKRAGKVGAGDNGFQTKILATADRTGQLDMSVIRIGRMKMSDIPRKIGNRINSKTILTSDKHGSISAFAKSFKIPHISFDAKNHTFDKEYHVQHINSIAERFDFMVNRVLKGVSTKYLQGYANWFKELEVLKNDKSKNELSMDDLLKSNHTWDVFINIENQYEKFINTYSSRTYRCPVKRVRKSQNWTKDVLNRYATY</sequence>
<dbReference type="SMART" id="SM01126">
    <property type="entry name" value="DDE_Tnp_IS1595"/>
    <property type="match status" value="1"/>
</dbReference>
<protein>
    <submittedName>
        <fullName evidence="2">IS1595 family transposase</fullName>
    </submittedName>
</protein>
<name>A0ABY3CW73_9FLAO</name>
<accession>A0ABY3CW73</accession>
<evidence type="ECO:0000313" key="3">
    <source>
        <dbReference type="Proteomes" id="UP000318528"/>
    </source>
</evidence>
<keyword evidence="3" id="KW-1185">Reference proteome</keyword>
<feature type="domain" description="ISXO2-like transposase" evidence="1">
    <location>
        <begin position="147"/>
        <end position="299"/>
    </location>
</feature>
<reference evidence="2 3" key="1">
    <citation type="submission" date="2019-07" db="EMBL/GenBank/DDBJ databases">
        <title>Novel species of Flavobacterium.</title>
        <authorList>
            <person name="Liu Q."/>
            <person name="Xin Y.-H."/>
        </authorList>
    </citation>
    <scope>NUCLEOTIDE SEQUENCE [LARGE SCALE GENOMIC DNA]</scope>
    <source>
        <strain evidence="2 3">GSP39</strain>
    </source>
</reference>
<dbReference type="InterPro" id="IPR024445">
    <property type="entry name" value="Tnp_ISXO2-like"/>
</dbReference>
<dbReference type="InterPro" id="IPR051354">
    <property type="entry name" value="Transposase_27_IS1"/>
</dbReference>
<dbReference type="PANTHER" id="PTHR33293">
    <property type="entry name" value="INSERTION ELEMENT IS1 1 PROTEIN INSB-RELATED"/>
    <property type="match status" value="1"/>
</dbReference>
<dbReference type="Proteomes" id="UP000318528">
    <property type="component" value="Unassembled WGS sequence"/>
</dbReference>
<dbReference type="NCBIfam" id="NF033547">
    <property type="entry name" value="transpos_IS1595"/>
    <property type="match status" value="1"/>
</dbReference>
<comment type="caution">
    <text evidence="2">The sequence shown here is derived from an EMBL/GenBank/DDBJ whole genome shotgun (WGS) entry which is preliminary data.</text>
</comment>
<dbReference type="EMBL" id="VJZN01000002">
    <property type="protein sequence ID" value="TRX09871.1"/>
    <property type="molecule type" value="Genomic_DNA"/>
</dbReference>
<evidence type="ECO:0000313" key="2">
    <source>
        <dbReference type="EMBL" id="TRX09871.1"/>
    </source>
</evidence>
<organism evidence="2 3">
    <name type="scientific">Flavobacterium gawalongense</name>
    <dbReference type="NCBI Taxonomy" id="2594432"/>
    <lineage>
        <taxon>Bacteria</taxon>
        <taxon>Pseudomonadati</taxon>
        <taxon>Bacteroidota</taxon>
        <taxon>Flavobacteriia</taxon>
        <taxon>Flavobacteriales</taxon>
        <taxon>Flavobacteriaceae</taxon>
        <taxon>Flavobacterium</taxon>
    </lineage>
</organism>
<proteinExistence type="predicted"/>
<dbReference type="Pfam" id="PF12762">
    <property type="entry name" value="DDE_Tnp_IS1595"/>
    <property type="match status" value="1"/>
</dbReference>
<evidence type="ECO:0000259" key="1">
    <source>
        <dbReference type="SMART" id="SM01126"/>
    </source>
</evidence>
<dbReference type="RefSeq" id="WP_143386619.1">
    <property type="nucleotide sequence ID" value="NZ_VJZN01000002.1"/>
</dbReference>
<dbReference type="PANTHER" id="PTHR33293:SF1">
    <property type="entry name" value="INSERTION ELEMENT IS1 1 PROTEIN INSB-RELATED"/>
    <property type="match status" value="1"/>
</dbReference>